<accession>A0ACC2EXK8</accession>
<protein>
    <submittedName>
        <fullName evidence="1">Uncharacterized protein</fullName>
    </submittedName>
</protein>
<keyword evidence="2" id="KW-1185">Reference proteome</keyword>
<gene>
    <name evidence="1" type="ORF">O6H91_01G148200</name>
</gene>
<comment type="caution">
    <text evidence="1">The sequence shown here is derived from an EMBL/GenBank/DDBJ whole genome shotgun (WGS) entry which is preliminary data.</text>
</comment>
<evidence type="ECO:0000313" key="1">
    <source>
        <dbReference type="EMBL" id="KAJ7571085.1"/>
    </source>
</evidence>
<reference evidence="2" key="1">
    <citation type="journal article" date="2024" name="Proc. Natl. Acad. Sci. U.S.A.">
        <title>Extraordinary preservation of gene collinearity over three hundred million years revealed in homosporous lycophytes.</title>
        <authorList>
            <person name="Li C."/>
            <person name="Wickell D."/>
            <person name="Kuo L.Y."/>
            <person name="Chen X."/>
            <person name="Nie B."/>
            <person name="Liao X."/>
            <person name="Peng D."/>
            <person name="Ji J."/>
            <person name="Jenkins J."/>
            <person name="Williams M."/>
            <person name="Shu S."/>
            <person name="Plott C."/>
            <person name="Barry K."/>
            <person name="Rajasekar S."/>
            <person name="Grimwood J."/>
            <person name="Han X."/>
            <person name="Sun S."/>
            <person name="Hou Z."/>
            <person name="He W."/>
            <person name="Dai G."/>
            <person name="Sun C."/>
            <person name="Schmutz J."/>
            <person name="Leebens-Mack J.H."/>
            <person name="Li F.W."/>
            <person name="Wang L."/>
        </authorList>
    </citation>
    <scope>NUCLEOTIDE SEQUENCE [LARGE SCALE GENOMIC DNA]</scope>
    <source>
        <strain evidence="2">cv. PW_Plant_1</strain>
    </source>
</reference>
<dbReference type="Proteomes" id="UP001162992">
    <property type="component" value="Chromosome 1"/>
</dbReference>
<evidence type="ECO:0000313" key="2">
    <source>
        <dbReference type="Proteomes" id="UP001162992"/>
    </source>
</evidence>
<proteinExistence type="predicted"/>
<dbReference type="EMBL" id="CM055092">
    <property type="protein sequence ID" value="KAJ7571085.1"/>
    <property type="molecule type" value="Genomic_DNA"/>
</dbReference>
<organism evidence="1 2">
    <name type="scientific">Diphasiastrum complanatum</name>
    <name type="common">Issler's clubmoss</name>
    <name type="synonym">Lycopodium complanatum</name>
    <dbReference type="NCBI Taxonomy" id="34168"/>
    <lineage>
        <taxon>Eukaryota</taxon>
        <taxon>Viridiplantae</taxon>
        <taxon>Streptophyta</taxon>
        <taxon>Embryophyta</taxon>
        <taxon>Tracheophyta</taxon>
        <taxon>Lycopodiopsida</taxon>
        <taxon>Lycopodiales</taxon>
        <taxon>Lycopodiaceae</taxon>
        <taxon>Lycopodioideae</taxon>
        <taxon>Diphasiastrum</taxon>
    </lineage>
</organism>
<name>A0ACC2EXK8_DIPCM</name>
<sequence length="122" mass="13384">MAAVTNRRIFGLVCMLIALQYLLCIDAEADSINGRHLLQAMESCSTDFSKVDYSSVTSVCKQPDYDLNACCSTFKNLACAHQEAVNNFQSTCPIEFMAFLNMNGNYPNGVFVGRCKLGSSLC</sequence>